<dbReference type="KEGG" id="cpae:CPAST_c40240"/>
<evidence type="ECO:0000259" key="4">
    <source>
        <dbReference type="Pfam" id="PF01464"/>
    </source>
</evidence>
<feature type="transmembrane region" description="Helical" evidence="3">
    <location>
        <begin position="687"/>
        <end position="710"/>
    </location>
</feature>
<accession>A0A0H3JB06</accession>
<evidence type="ECO:0000313" key="7">
    <source>
        <dbReference type="Proteomes" id="UP000028042"/>
    </source>
</evidence>
<keyword evidence="3" id="KW-0812">Transmembrane</keyword>
<feature type="coiled-coil region" evidence="1">
    <location>
        <begin position="124"/>
        <end position="158"/>
    </location>
</feature>
<dbReference type="Gene3D" id="1.10.530.10">
    <property type="match status" value="1"/>
</dbReference>
<feature type="coiled-coil region" evidence="1">
    <location>
        <begin position="1293"/>
        <end position="1320"/>
    </location>
</feature>
<dbReference type="PATRIC" id="fig|1262449.7.peg.4054"/>
<reference evidence="6" key="2">
    <citation type="submission" date="2015-10" db="EMBL/GenBank/DDBJ databases">
        <title>Improved Draft Genome Sequence of Clostridium pasteurianum Strain ATCC 6013 (DSM 525) Using a Hybrid Next-Generation Sequencing Approach.</title>
        <authorList>
            <person name="Pyne M.E."/>
            <person name="Utturkar S.M."/>
            <person name="Brown S.D."/>
            <person name="Moo-Young M."/>
            <person name="Chung D.A."/>
            <person name="Chou P.C."/>
        </authorList>
    </citation>
    <scope>NUCLEOTIDE SEQUENCE</scope>
    <source>
        <strain evidence="6">ATCC 6013</strain>
    </source>
</reference>
<dbReference type="Proteomes" id="UP000028042">
    <property type="component" value="Unassembled WGS sequence"/>
</dbReference>
<keyword evidence="8" id="KW-1185">Reference proteome</keyword>
<evidence type="ECO:0000313" key="8">
    <source>
        <dbReference type="Proteomes" id="UP000030905"/>
    </source>
</evidence>
<dbReference type="Gene3D" id="1.20.120.20">
    <property type="entry name" value="Apolipoprotein"/>
    <property type="match status" value="1"/>
</dbReference>
<dbReference type="eggNOG" id="COG1511">
    <property type="taxonomic scope" value="Bacteria"/>
</dbReference>
<feature type="transmembrane region" description="Helical" evidence="3">
    <location>
        <begin position="255"/>
        <end position="277"/>
    </location>
</feature>
<dbReference type="InterPro" id="IPR016024">
    <property type="entry name" value="ARM-type_fold"/>
</dbReference>
<dbReference type="PANTHER" id="PTHR21525">
    <property type="entry name" value="MOTILE SPERM PROTEIN"/>
    <property type="match status" value="1"/>
</dbReference>
<feature type="region of interest" description="Disordered" evidence="2">
    <location>
        <begin position="415"/>
        <end position="442"/>
    </location>
</feature>
<dbReference type="CDD" id="cd13402">
    <property type="entry name" value="LT_TF-like"/>
    <property type="match status" value="1"/>
</dbReference>
<dbReference type="SUPFAM" id="SSF53955">
    <property type="entry name" value="Lysozyme-like"/>
    <property type="match status" value="1"/>
</dbReference>
<keyword evidence="3" id="KW-0472">Membrane</keyword>
<organism evidence="5 8">
    <name type="scientific">Clostridium pasteurianum DSM 525 = ATCC 6013</name>
    <dbReference type="NCBI Taxonomy" id="1262449"/>
    <lineage>
        <taxon>Bacteria</taxon>
        <taxon>Bacillati</taxon>
        <taxon>Bacillota</taxon>
        <taxon>Clostridia</taxon>
        <taxon>Eubacteriales</taxon>
        <taxon>Clostridiaceae</taxon>
        <taxon>Clostridium</taxon>
    </lineage>
</organism>
<dbReference type="PANTHER" id="PTHR21525:SF9">
    <property type="entry name" value="CHANNEL_COLICIN DOMAIN-CONTAINING PROTEIN"/>
    <property type="match status" value="1"/>
</dbReference>
<keyword evidence="3" id="KW-1133">Transmembrane helix</keyword>
<keyword evidence="1" id="KW-0175">Coiled coil</keyword>
<evidence type="ECO:0000256" key="3">
    <source>
        <dbReference type="SAM" id="Phobius"/>
    </source>
</evidence>
<dbReference type="EMBL" id="JPGY02000001">
    <property type="protein sequence ID" value="KRU13934.1"/>
    <property type="molecule type" value="Genomic_DNA"/>
</dbReference>
<evidence type="ECO:0000313" key="5">
    <source>
        <dbReference type="EMBL" id="AJA54041.1"/>
    </source>
</evidence>
<dbReference type="eggNOG" id="COG5412">
    <property type="taxonomic scope" value="Bacteria"/>
</dbReference>
<proteinExistence type="predicted"/>
<dbReference type="InterPro" id="IPR008258">
    <property type="entry name" value="Transglycosylase_SLT_dom_1"/>
</dbReference>
<evidence type="ECO:0000313" key="6">
    <source>
        <dbReference type="EMBL" id="KRU13934.1"/>
    </source>
</evidence>
<dbReference type="InterPro" id="IPR023346">
    <property type="entry name" value="Lysozyme-like_dom_sf"/>
</dbReference>
<dbReference type="Pfam" id="PF01464">
    <property type="entry name" value="SLT"/>
    <property type="match status" value="1"/>
</dbReference>
<gene>
    <name evidence="5" type="ORF">CLPA_c40240</name>
    <name evidence="6" type="ORF">CP6013_03190</name>
</gene>
<dbReference type="Proteomes" id="UP000030905">
    <property type="component" value="Chromosome"/>
</dbReference>
<name>A0A0H3JB06_CLOPA</name>
<evidence type="ECO:0000256" key="1">
    <source>
        <dbReference type="SAM" id="Coils"/>
    </source>
</evidence>
<dbReference type="EMBL" id="CP009268">
    <property type="protein sequence ID" value="AJA54041.1"/>
    <property type="molecule type" value="Genomic_DNA"/>
</dbReference>
<reference evidence="6 7" key="3">
    <citation type="journal article" name="Genome Announc.">
        <title>Improved Draft Genome Sequence of Clostridium pasteurianum Strain ATCC 6013 (DSM 525) Using a Hybrid Next-Generation Sequencing Approach.</title>
        <authorList>
            <person name="Pyne M.E."/>
            <person name="Utturkar S."/>
            <person name="Brown S.D."/>
            <person name="Moo-Young M."/>
            <person name="Chung D.A."/>
            <person name="Chou C.P."/>
        </authorList>
    </citation>
    <scope>NUCLEOTIDE SEQUENCE [LARGE SCALE GENOMIC DNA]</scope>
    <source>
        <strain evidence="6 7">ATCC 6013</strain>
    </source>
</reference>
<feature type="transmembrane region" description="Helical" evidence="3">
    <location>
        <begin position="632"/>
        <end position="649"/>
    </location>
</feature>
<feature type="transmembrane region" description="Helical" evidence="3">
    <location>
        <begin position="722"/>
        <end position="752"/>
    </location>
</feature>
<dbReference type="SUPFAM" id="SSF48371">
    <property type="entry name" value="ARM repeat"/>
    <property type="match status" value="1"/>
</dbReference>
<protein>
    <submittedName>
        <fullName evidence="6">Lytic transglycosylase catalytic</fullName>
    </submittedName>
    <submittedName>
        <fullName evidence="5">SLT domain-containing protein</fullName>
    </submittedName>
</protein>
<feature type="transmembrane region" description="Helical" evidence="3">
    <location>
        <begin position="795"/>
        <end position="816"/>
    </location>
</feature>
<evidence type="ECO:0000256" key="2">
    <source>
        <dbReference type="SAM" id="MobiDB-lite"/>
    </source>
</evidence>
<feature type="domain" description="Transglycosylase SLT" evidence="4">
    <location>
        <begin position="1127"/>
        <end position="1232"/>
    </location>
</feature>
<dbReference type="eggNOG" id="COG3953">
    <property type="taxonomic scope" value="Bacteria"/>
</dbReference>
<sequence>MADNNSVGKISLDLEVTSDLGKQIEQVASKIGNQLESALKNIGSVDIGKSITNSIESSMKAMQKIIEKNISEAIEKGLANQKKIKVPVEFDMPKNFSMPKQNFKVSTAQPRAPPMPKINTGVNMEALKAQIANLGKSLDITNAKIEQQQAKLASLKESYNMAFDGARKNKLLEQILKTETSINKLIGQSDKMGFKLADLDKQFDILGSAAKNAGSGMSEAATKMIGMSSAASKADKHMHNMSNSTKDMHSNMNNAYGGISMFISSMFTWGLIFPMVIGGITSLGKFIGSTLMVNAQFANSLNQIKSNLYTAFMPIYEAILPALNSLMSALATATAYLASFISQLFGTTYEASFQSAKAMQNQIGAMNIADKQAQKAANSLGGVGKSAKKSADQTKKAAKEVTGALAGFDEINKLSLGNNKTDTPDTPKETTPPGSGVITPITPMANMAPIEATTSKWADKFKDILANIWKPFQNAWAREGQNTINAAKHALNGILALLGAIGKSFYTVWTNGTGETTLVYMLKILQDILNIVGDIGHTFANAWNNGSIGTQVIQSLANALNNVLSLIDKMLLSVRRVWGEEGPKFANIFMQALLAGSKVIENVTQQLGWIWDHGGQHAFEGLVKLGLKIGELALFIFTNFVAPFVNWFVNMVAPAISPVLDAVGKLFDVLSSVIDWLMSDGKPVLDVIIIALGSFALAWNGVTIALKTFWGVFNTVKNFGTILSGAFSILLSPIGLVVLGIAAVIAIGILLYKNWDTVSAFLVKCWNAIKDTAAYVWNGIKDFFSKLWDDLKDFFATWGPVLLVIIAPFIGIPLIIKKHWEEIKGFFSDIWSNLKATVNDGVANIKDKIGEMKQDIQEKWSSIKQNTQSTWDNIKQTTSSKWSDMKKGAQTTWNSIGQNIQNSWNNIRQNTSNSLNNLKQNASNTWGVMRSNISSAWDGFKNIISNSSSNTVNNAKNTWNGLINWFRNLPSTFRNLGRDMINALGDGIRNTINSVVDIAKDLGNKILNKIKDIFGIHSPSREMFKVGNYFVQGFTNALKGNDIGSMVKSVFGDVTSLAKGSLGGPLGVMLKPMIDSGAFGKIGGFLKGMTDKGASFLSSMFGGSGGASGNIKSWLSTALALTGQSMSALPALEQIAMHESGGNPKAINLWDSNAAAGHPSKGLMQTIDSTFNAYKLPGMDDIWNPIHNAVASIRYSIARYGSILNVPGIKSMTNGGGYVGYAKGTNSAKKGLAMTGEVGPEMIDFSGGEMVLNLKDTISLISSAVNTIGNIKNAIAGISTIQQPQLSMTGTSSSDTSNEINSLIDEIKELIEAIKKIKGDSPGGNNQPIPDINLDLLIRIGDTPLGKAAIKAINKLQKQAGKTLIEI</sequence>
<dbReference type="KEGG" id="cpat:CLPA_c40240"/>
<reference evidence="5 8" key="1">
    <citation type="journal article" date="2015" name="Genome Announc.">
        <title>Complete Genome Sequence of the Nitrogen-Fixing and Solvent-Producing Clostridium pasteurianum DSM 525.</title>
        <authorList>
            <person name="Poehlein A."/>
            <person name="Grosse-Honebrink A."/>
            <person name="Zhang Y."/>
            <person name="Minton N.P."/>
            <person name="Daniel R."/>
        </authorList>
    </citation>
    <scope>NUCLEOTIDE SEQUENCE [LARGE SCALE GENOMIC DNA]</scope>
    <source>
        <strain evidence="5">DSM 525</strain>
        <strain evidence="8">DSM 525 / ATCC 6013</strain>
    </source>
</reference>